<evidence type="ECO:0000313" key="1">
    <source>
        <dbReference type="EMBL" id="KAI4331917.1"/>
    </source>
</evidence>
<sequence>MGEESHAATETEETLLTLQGQANMWNYMFSFADSMALKSAVELHVGRGIGEAVSEIVKSYPHIKCINFDLPHVVATASKYEGVTHVGGDMLQHVPSHSQGRRHLHEDFEEVQGGNTRRERESSDVDFALKPEGDGILDDTGFVFDLLMIAYASGGRERTELEWMKILQEAGFPCYSIITIKALLSIIEAYPI</sequence>
<keyword evidence="2" id="KW-1185">Reference proteome</keyword>
<gene>
    <name evidence="1" type="ORF">L6164_016863</name>
</gene>
<evidence type="ECO:0000313" key="2">
    <source>
        <dbReference type="Proteomes" id="UP000828941"/>
    </source>
</evidence>
<dbReference type="Proteomes" id="UP000828941">
    <property type="component" value="Chromosome 7"/>
</dbReference>
<dbReference type="EMBL" id="CM039432">
    <property type="protein sequence ID" value="KAI4331917.1"/>
    <property type="molecule type" value="Genomic_DNA"/>
</dbReference>
<comment type="caution">
    <text evidence="1">The sequence shown here is derived from an EMBL/GenBank/DDBJ whole genome shotgun (WGS) entry which is preliminary data.</text>
</comment>
<organism evidence="1 2">
    <name type="scientific">Bauhinia variegata</name>
    <name type="common">Purple orchid tree</name>
    <name type="synonym">Phanera variegata</name>
    <dbReference type="NCBI Taxonomy" id="167791"/>
    <lineage>
        <taxon>Eukaryota</taxon>
        <taxon>Viridiplantae</taxon>
        <taxon>Streptophyta</taxon>
        <taxon>Embryophyta</taxon>
        <taxon>Tracheophyta</taxon>
        <taxon>Spermatophyta</taxon>
        <taxon>Magnoliopsida</taxon>
        <taxon>eudicotyledons</taxon>
        <taxon>Gunneridae</taxon>
        <taxon>Pentapetalae</taxon>
        <taxon>rosids</taxon>
        <taxon>fabids</taxon>
        <taxon>Fabales</taxon>
        <taxon>Fabaceae</taxon>
        <taxon>Cercidoideae</taxon>
        <taxon>Cercideae</taxon>
        <taxon>Bauhiniinae</taxon>
        <taxon>Bauhinia</taxon>
    </lineage>
</organism>
<name>A0ACB9N5U7_BAUVA</name>
<reference evidence="1 2" key="1">
    <citation type="journal article" date="2022" name="DNA Res.">
        <title>Chromosomal-level genome assembly of the orchid tree Bauhinia variegata (Leguminosae; Cercidoideae) supports the allotetraploid origin hypothesis of Bauhinia.</title>
        <authorList>
            <person name="Zhong Y."/>
            <person name="Chen Y."/>
            <person name="Zheng D."/>
            <person name="Pang J."/>
            <person name="Liu Y."/>
            <person name="Luo S."/>
            <person name="Meng S."/>
            <person name="Qian L."/>
            <person name="Wei D."/>
            <person name="Dai S."/>
            <person name="Zhou R."/>
        </authorList>
    </citation>
    <scope>NUCLEOTIDE SEQUENCE [LARGE SCALE GENOMIC DNA]</scope>
    <source>
        <strain evidence="1">BV-YZ2020</strain>
    </source>
</reference>
<protein>
    <submittedName>
        <fullName evidence="1">Uncharacterized protein</fullName>
    </submittedName>
</protein>
<proteinExistence type="predicted"/>
<accession>A0ACB9N5U7</accession>